<sequence>VVLAIQVADCLPIFLIAPNVSAIGLVHAGWRGTVAGIAGEAVRKLKEDFGVDPGSLSCFIGPSIHTCCYTVGREVMDKFQTDHLTENGPNRYNLDLISANSAQLSEAGVAAEKITVDKRCTYCSESGLHSYRRHGDRAGRNVCFLNLKWV</sequence>
<dbReference type="GO" id="GO:0016787">
    <property type="term" value="F:hydrolase activity"/>
    <property type="evidence" value="ECO:0007669"/>
    <property type="project" value="UniProtKB-KW"/>
</dbReference>
<dbReference type="AlphaFoldDB" id="A0A381ZUB8"/>
<comment type="catalytic activity">
    <reaction evidence="9">
        <text>S-methyl-5'-thioadenosine + phosphate = 5-(methylsulfanyl)-alpha-D-ribose 1-phosphate + adenine</text>
        <dbReference type="Rhea" id="RHEA:11852"/>
        <dbReference type="ChEBI" id="CHEBI:16708"/>
        <dbReference type="ChEBI" id="CHEBI:17509"/>
        <dbReference type="ChEBI" id="CHEBI:43474"/>
        <dbReference type="ChEBI" id="CHEBI:58533"/>
        <dbReference type="EC" id="2.4.2.28"/>
    </reaction>
    <physiologicalReaction direction="left-to-right" evidence="9">
        <dbReference type="Rhea" id="RHEA:11853"/>
    </physiologicalReaction>
</comment>
<accession>A0A381ZUB8</accession>
<dbReference type="PANTHER" id="PTHR30616:SF2">
    <property type="entry name" value="PURINE NUCLEOSIDE PHOSPHORYLASE LACC1"/>
    <property type="match status" value="1"/>
</dbReference>
<keyword evidence="6" id="KW-0862">Zinc</keyword>
<comment type="catalytic activity">
    <reaction evidence="8">
        <text>adenosine + phosphate = alpha-D-ribose 1-phosphate + adenine</text>
        <dbReference type="Rhea" id="RHEA:27642"/>
        <dbReference type="ChEBI" id="CHEBI:16335"/>
        <dbReference type="ChEBI" id="CHEBI:16708"/>
        <dbReference type="ChEBI" id="CHEBI:43474"/>
        <dbReference type="ChEBI" id="CHEBI:57720"/>
        <dbReference type="EC" id="2.4.2.1"/>
    </reaction>
    <physiologicalReaction direction="left-to-right" evidence="8">
        <dbReference type="Rhea" id="RHEA:27643"/>
    </physiologicalReaction>
</comment>
<evidence type="ECO:0000256" key="3">
    <source>
        <dbReference type="ARBA" id="ARBA00022679"/>
    </source>
</evidence>
<comment type="similarity">
    <text evidence="2">Belongs to the purine nucleoside phosphorylase YfiH/LACC1 family.</text>
</comment>
<evidence type="ECO:0000256" key="1">
    <source>
        <dbReference type="ARBA" id="ARBA00000553"/>
    </source>
</evidence>
<evidence type="ECO:0000313" key="10">
    <source>
        <dbReference type="EMBL" id="SVA92888.1"/>
    </source>
</evidence>
<reference evidence="10" key="1">
    <citation type="submission" date="2018-05" db="EMBL/GenBank/DDBJ databases">
        <authorList>
            <person name="Lanie J.A."/>
            <person name="Ng W.-L."/>
            <person name="Kazmierczak K.M."/>
            <person name="Andrzejewski T.M."/>
            <person name="Davidsen T.M."/>
            <person name="Wayne K.J."/>
            <person name="Tettelin H."/>
            <person name="Glass J.I."/>
            <person name="Rusch D."/>
            <person name="Podicherti R."/>
            <person name="Tsui H.-C.T."/>
            <person name="Winkler M.E."/>
        </authorList>
    </citation>
    <scope>NUCLEOTIDE SEQUENCE</scope>
</reference>
<evidence type="ECO:0000256" key="4">
    <source>
        <dbReference type="ARBA" id="ARBA00022723"/>
    </source>
</evidence>
<organism evidence="10">
    <name type="scientific">marine metagenome</name>
    <dbReference type="NCBI Taxonomy" id="408172"/>
    <lineage>
        <taxon>unclassified sequences</taxon>
        <taxon>metagenomes</taxon>
        <taxon>ecological metagenomes</taxon>
    </lineage>
</organism>
<keyword evidence="3" id="KW-0808">Transferase</keyword>
<feature type="non-terminal residue" evidence="10">
    <location>
        <position position="1"/>
    </location>
</feature>
<proteinExistence type="inferred from homology"/>
<evidence type="ECO:0000256" key="2">
    <source>
        <dbReference type="ARBA" id="ARBA00007353"/>
    </source>
</evidence>
<dbReference type="PANTHER" id="PTHR30616">
    <property type="entry name" value="UNCHARACTERIZED PROTEIN YFIH"/>
    <property type="match status" value="1"/>
</dbReference>
<dbReference type="InterPro" id="IPR011324">
    <property type="entry name" value="Cytotoxic_necrot_fac-like_cat"/>
</dbReference>
<evidence type="ECO:0000256" key="6">
    <source>
        <dbReference type="ARBA" id="ARBA00022833"/>
    </source>
</evidence>
<evidence type="ECO:0000256" key="7">
    <source>
        <dbReference type="ARBA" id="ARBA00047989"/>
    </source>
</evidence>
<keyword evidence="4" id="KW-0479">Metal-binding</keyword>
<gene>
    <name evidence="10" type="ORF">METZ01_LOCUS145742</name>
</gene>
<evidence type="ECO:0000256" key="5">
    <source>
        <dbReference type="ARBA" id="ARBA00022801"/>
    </source>
</evidence>
<dbReference type="Gene3D" id="3.60.140.10">
    <property type="entry name" value="CNF1/YfiH-like putative cysteine hydrolases"/>
    <property type="match status" value="1"/>
</dbReference>
<protein>
    <recommendedName>
        <fullName evidence="11">Purine nucleoside phosphorylase</fullName>
    </recommendedName>
</protein>
<keyword evidence="5" id="KW-0378">Hydrolase</keyword>
<dbReference type="SUPFAM" id="SSF64438">
    <property type="entry name" value="CNF1/YfiH-like putative cysteine hydrolases"/>
    <property type="match status" value="1"/>
</dbReference>
<comment type="catalytic activity">
    <reaction evidence="7">
        <text>adenosine + H2O + H(+) = inosine + NH4(+)</text>
        <dbReference type="Rhea" id="RHEA:24408"/>
        <dbReference type="ChEBI" id="CHEBI:15377"/>
        <dbReference type="ChEBI" id="CHEBI:15378"/>
        <dbReference type="ChEBI" id="CHEBI:16335"/>
        <dbReference type="ChEBI" id="CHEBI:17596"/>
        <dbReference type="ChEBI" id="CHEBI:28938"/>
        <dbReference type="EC" id="3.5.4.4"/>
    </reaction>
    <physiologicalReaction direction="left-to-right" evidence="7">
        <dbReference type="Rhea" id="RHEA:24409"/>
    </physiologicalReaction>
</comment>
<dbReference type="GO" id="GO:0005507">
    <property type="term" value="F:copper ion binding"/>
    <property type="evidence" value="ECO:0007669"/>
    <property type="project" value="TreeGrafter"/>
</dbReference>
<dbReference type="GO" id="GO:0017061">
    <property type="term" value="F:S-methyl-5-thioadenosine phosphorylase activity"/>
    <property type="evidence" value="ECO:0007669"/>
    <property type="project" value="UniProtKB-EC"/>
</dbReference>
<dbReference type="InterPro" id="IPR038371">
    <property type="entry name" value="Cu_polyphenol_OxRdtase_sf"/>
</dbReference>
<dbReference type="EMBL" id="UINC01022710">
    <property type="protein sequence ID" value="SVA92888.1"/>
    <property type="molecule type" value="Genomic_DNA"/>
</dbReference>
<evidence type="ECO:0000256" key="8">
    <source>
        <dbReference type="ARBA" id="ARBA00048968"/>
    </source>
</evidence>
<dbReference type="InterPro" id="IPR003730">
    <property type="entry name" value="Cu_polyphenol_OxRdtase"/>
</dbReference>
<evidence type="ECO:0008006" key="11">
    <source>
        <dbReference type="Google" id="ProtNLM"/>
    </source>
</evidence>
<comment type="catalytic activity">
    <reaction evidence="1">
        <text>inosine + phosphate = alpha-D-ribose 1-phosphate + hypoxanthine</text>
        <dbReference type="Rhea" id="RHEA:27646"/>
        <dbReference type="ChEBI" id="CHEBI:17368"/>
        <dbReference type="ChEBI" id="CHEBI:17596"/>
        <dbReference type="ChEBI" id="CHEBI:43474"/>
        <dbReference type="ChEBI" id="CHEBI:57720"/>
        <dbReference type="EC" id="2.4.2.1"/>
    </reaction>
    <physiologicalReaction direction="left-to-right" evidence="1">
        <dbReference type="Rhea" id="RHEA:27647"/>
    </physiologicalReaction>
</comment>
<name>A0A381ZUB8_9ZZZZ</name>
<dbReference type="Pfam" id="PF02578">
    <property type="entry name" value="Cu-oxidase_4"/>
    <property type="match status" value="1"/>
</dbReference>
<dbReference type="CDD" id="cd16833">
    <property type="entry name" value="YfiH"/>
    <property type="match status" value="1"/>
</dbReference>
<evidence type="ECO:0000256" key="9">
    <source>
        <dbReference type="ARBA" id="ARBA00049893"/>
    </source>
</evidence>